<sequence length="239" mass="26945">MDSLLNFFSLSLFRLPAGEDVSFKLLVDEEIEDTETFQLEFVETDKYAIRVCDPKKNSRDAKFWKTVAAGIQANGNSKDQADCQFSVEYNGKHMHVRAPGGKYVSVRDNGHLFLQDSPKDFIFRLLNRPKLVLKCPHGFVGMKEGKAEVACNRSNFDVFTVTYKEGGYTIQDSCGKYWSCDDSSRIVLGEAAGTFFFEFHELSKFAIRAESNGMLIKGEQSGLFTANGSEVSKDTLWEF</sequence>
<dbReference type="Proteomes" id="UP000007110">
    <property type="component" value="Unassembled WGS sequence"/>
</dbReference>
<dbReference type="InParanoid" id="A0A7M7NVJ2"/>
<dbReference type="KEGG" id="spu:115917994"/>
<comment type="subcellular location">
    <subcellularLocation>
        <location evidence="1">Cytoplasm</location>
    </subcellularLocation>
</comment>
<evidence type="ECO:0000313" key="6">
    <source>
        <dbReference type="Proteomes" id="UP000007110"/>
    </source>
</evidence>
<keyword evidence="2" id="KW-0963">Cytoplasm</keyword>
<protein>
    <recommendedName>
        <fullName evidence="4">Fascin-like domain-containing protein</fullName>
    </recommendedName>
</protein>
<dbReference type="OrthoDB" id="10259868at2759"/>
<dbReference type="RefSeq" id="XP_030842338.1">
    <property type="nucleotide sequence ID" value="XM_030986478.1"/>
</dbReference>
<reference evidence="5" key="2">
    <citation type="submission" date="2021-01" db="UniProtKB">
        <authorList>
            <consortium name="EnsemblMetazoa"/>
        </authorList>
    </citation>
    <scope>IDENTIFICATION</scope>
</reference>
<accession>A0A7M7NVJ2</accession>
<dbReference type="CDD" id="cd23337">
    <property type="entry name" value="beta-trefoil_FSCN_rpt4"/>
    <property type="match status" value="1"/>
</dbReference>
<name>A0A7M7NVJ2_STRPU</name>
<evidence type="ECO:0000313" key="5">
    <source>
        <dbReference type="EnsemblMetazoa" id="XP_030842338"/>
    </source>
</evidence>
<dbReference type="SUPFAM" id="SSF50405">
    <property type="entry name" value="Actin-crosslinking proteins"/>
    <property type="match status" value="2"/>
</dbReference>
<dbReference type="InterPro" id="IPR008999">
    <property type="entry name" value="Actin-crosslinking"/>
</dbReference>
<dbReference type="GO" id="GO:0030674">
    <property type="term" value="F:protein-macromolecule adaptor activity"/>
    <property type="evidence" value="ECO:0007669"/>
    <property type="project" value="InterPro"/>
</dbReference>
<evidence type="ECO:0000256" key="2">
    <source>
        <dbReference type="ARBA" id="ARBA00022490"/>
    </source>
</evidence>
<keyword evidence="6" id="KW-1185">Reference proteome</keyword>
<dbReference type="GeneID" id="115917994"/>
<dbReference type="InterPro" id="IPR022768">
    <property type="entry name" value="Fascin-like_dom"/>
</dbReference>
<evidence type="ECO:0000256" key="3">
    <source>
        <dbReference type="ARBA" id="ARBA00023203"/>
    </source>
</evidence>
<keyword evidence="3" id="KW-0009">Actin-binding</keyword>
<dbReference type="Pfam" id="PF06268">
    <property type="entry name" value="Fascin"/>
    <property type="match status" value="2"/>
</dbReference>
<organism evidence="5 6">
    <name type="scientific">Strongylocentrotus purpuratus</name>
    <name type="common">Purple sea urchin</name>
    <dbReference type="NCBI Taxonomy" id="7668"/>
    <lineage>
        <taxon>Eukaryota</taxon>
        <taxon>Metazoa</taxon>
        <taxon>Echinodermata</taxon>
        <taxon>Eleutherozoa</taxon>
        <taxon>Echinozoa</taxon>
        <taxon>Echinoidea</taxon>
        <taxon>Euechinoidea</taxon>
        <taxon>Echinacea</taxon>
        <taxon>Camarodonta</taxon>
        <taxon>Echinidea</taxon>
        <taxon>Strongylocentrotidae</taxon>
        <taxon>Strongylocentrotus</taxon>
    </lineage>
</organism>
<dbReference type="FunFam" id="2.80.10.50:FF:000008">
    <property type="entry name" value="Fascin"/>
    <property type="match status" value="1"/>
</dbReference>
<dbReference type="EnsemblMetazoa" id="XM_030986478">
    <property type="protein sequence ID" value="XP_030842338"/>
    <property type="gene ID" value="LOC115917994"/>
</dbReference>
<dbReference type="OMA" id="ESATTWE"/>
<evidence type="ECO:0000259" key="4">
    <source>
        <dbReference type="Pfam" id="PF06268"/>
    </source>
</evidence>
<dbReference type="AlphaFoldDB" id="A0A7M7NVJ2"/>
<dbReference type="GO" id="GO:0005737">
    <property type="term" value="C:cytoplasm"/>
    <property type="evidence" value="ECO:0007669"/>
    <property type="project" value="UniProtKB-SubCell"/>
</dbReference>
<dbReference type="GO" id="GO:0051015">
    <property type="term" value="F:actin filament binding"/>
    <property type="evidence" value="ECO:0007669"/>
    <property type="project" value="InterPro"/>
</dbReference>
<reference evidence="6" key="1">
    <citation type="submission" date="2015-02" db="EMBL/GenBank/DDBJ databases">
        <title>Genome sequencing for Strongylocentrotus purpuratus.</title>
        <authorList>
            <person name="Murali S."/>
            <person name="Liu Y."/>
            <person name="Vee V."/>
            <person name="English A."/>
            <person name="Wang M."/>
            <person name="Skinner E."/>
            <person name="Han Y."/>
            <person name="Muzny D.M."/>
            <person name="Worley K.C."/>
            <person name="Gibbs R.A."/>
        </authorList>
    </citation>
    <scope>NUCLEOTIDE SEQUENCE</scope>
</reference>
<feature type="domain" description="Fascin-like" evidence="4">
    <location>
        <begin position="137"/>
        <end position="239"/>
    </location>
</feature>
<evidence type="ECO:0000256" key="1">
    <source>
        <dbReference type="ARBA" id="ARBA00004496"/>
    </source>
</evidence>
<proteinExistence type="predicted"/>
<dbReference type="Gene3D" id="2.80.10.50">
    <property type="match status" value="2"/>
</dbReference>
<feature type="domain" description="Fascin-like" evidence="4">
    <location>
        <begin position="27"/>
        <end position="112"/>
    </location>
</feature>